<protein>
    <recommendedName>
        <fullName evidence="2">Thioredoxin domain-containing protein</fullName>
    </recommendedName>
</protein>
<dbReference type="SUPFAM" id="SSF48208">
    <property type="entry name" value="Six-hairpin glycosidases"/>
    <property type="match status" value="1"/>
</dbReference>
<dbReference type="OrthoDB" id="428577at2"/>
<evidence type="ECO:0000313" key="1">
    <source>
        <dbReference type="EMBL" id="EIG54178.1"/>
    </source>
</evidence>
<dbReference type="AlphaFoldDB" id="I2Q322"/>
<gene>
    <name evidence="1" type="ORF">DesU5LDRAFT_2522</name>
</gene>
<evidence type="ECO:0008006" key="2">
    <source>
        <dbReference type="Google" id="ProtNLM"/>
    </source>
</evidence>
<organism evidence="1">
    <name type="scientific">Desulfovibrio sp. U5L</name>
    <dbReference type="NCBI Taxonomy" id="596152"/>
    <lineage>
        <taxon>Bacteria</taxon>
        <taxon>Pseudomonadati</taxon>
        <taxon>Thermodesulfobacteriota</taxon>
        <taxon>Desulfovibrionia</taxon>
        <taxon>Desulfovibrionales</taxon>
        <taxon>Desulfovibrionaceae</taxon>
        <taxon>Desulfovibrio</taxon>
    </lineage>
</organism>
<dbReference type="Gene3D" id="1.50.10.20">
    <property type="match status" value="1"/>
</dbReference>
<dbReference type="eggNOG" id="ENOG50318JZ">
    <property type="taxonomic scope" value="Bacteria"/>
</dbReference>
<dbReference type="HOGENOM" id="CLU_513633_0_0_7"/>
<name>I2Q322_9BACT</name>
<dbReference type="InterPro" id="IPR008928">
    <property type="entry name" value="6-hairpin_glycosidase_sf"/>
</dbReference>
<proteinExistence type="predicted"/>
<accession>I2Q322</accession>
<reference evidence="1" key="1">
    <citation type="submission" date="2011-11" db="EMBL/GenBank/DDBJ databases">
        <title>Improved High-Quality Draft sequence of Desulfovibrio sp. U5L.</title>
        <authorList>
            <consortium name="US DOE Joint Genome Institute"/>
            <person name="Lucas S."/>
            <person name="Han J."/>
            <person name="Lapidus A."/>
            <person name="Cheng J.-F."/>
            <person name="Goodwin L."/>
            <person name="Pitluck S."/>
            <person name="Peters L."/>
            <person name="Ovchinnikova G."/>
            <person name="Held B."/>
            <person name="Detter J.C."/>
            <person name="Han C."/>
            <person name="Tapia R."/>
            <person name="Land M."/>
            <person name="Hauser L."/>
            <person name="Kyrpides N."/>
            <person name="Ivanova N."/>
            <person name="Pagani I."/>
            <person name="Gabster J."/>
            <person name="Walker C."/>
            <person name="Stolyar S."/>
            <person name="Stahl D."/>
            <person name="Arkin A."/>
            <person name="Dehal P."/>
            <person name="Hazen T."/>
            <person name="Woyke T."/>
        </authorList>
    </citation>
    <scope>NUCLEOTIDE SEQUENCE [LARGE SCALE GENOMIC DNA]</scope>
    <source>
        <strain evidence="1">U5L</strain>
    </source>
</reference>
<sequence length="530" mass="55444">MTDYVALVPEDGAGAVGPGLADRLAGLAGRERLAFPPLGADPAGLAGVLLLCPGRPGTVTVNGRPATPLWRRGGRLLFSPELFRRHENVVALGRGAGEPRLAPVVADAGRVRDLDLWPETAWRMETLSGADLGPAPVRSHAPAAAPGLLDGLARGLAAMVAPDGEVWSFYDLEAATFRLSGWRWDTGIVLEGLAAAAAAGIGAGSATAARTVGDRLLAVRLADPACPGGFPEWTDLRYFPSPRRVCQWVVPFNAAFVAAGLMRLAGLTGEAAYREAARESLLLAAEAGLTPAGGVAGYYFEDARQWRYLGQINDSGVLGRGLALFPGEAWASTAAARAGAYILAKAARPDGHIGRAWWDPDGARPAGAPLFPEWAKHPDRLVAKVFLRGQAWVLMGLAGAVRLGANAPLLDGARRLADFVLAAQQADGSWRYSQKQPELGACAKTTAALALALAEWARASGDAGPLTAVSRALGYLETCRRPDVVPPELAGMPVDTSGEGCIVYFRDRPVVCAYAGALELLARLAVGERP</sequence>
<dbReference type="EMBL" id="JH600068">
    <property type="protein sequence ID" value="EIG54178.1"/>
    <property type="molecule type" value="Genomic_DNA"/>
</dbReference>
<dbReference type="STRING" id="596152.DesU5LDRAFT_2522"/>
<dbReference type="GO" id="GO:0005975">
    <property type="term" value="P:carbohydrate metabolic process"/>
    <property type="evidence" value="ECO:0007669"/>
    <property type="project" value="InterPro"/>
</dbReference>